<keyword evidence="11 14" id="KW-0472">Membrane</keyword>
<feature type="modified residue" description="4-aspartylphosphate" evidence="13">
    <location>
        <position position="665"/>
    </location>
</feature>
<evidence type="ECO:0000256" key="3">
    <source>
        <dbReference type="ARBA" id="ARBA00012438"/>
    </source>
</evidence>
<feature type="transmembrane region" description="Helical" evidence="14">
    <location>
        <begin position="59"/>
        <end position="77"/>
    </location>
</feature>
<dbReference type="EC" id="2.7.13.3" evidence="3"/>
<feature type="domain" description="HPt" evidence="17">
    <location>
        <begin position="771"/>
        <end position="871"/>
    </location>
</feature>
<feature type="domain" description="Response regulatory" evidence="16">
    <location>
        <begin position="616"/>
        <end position="732"/>
    </location>
</feature>
<dbReference type="SMART" id="SM00387">
    <property type="entry name" value="HATPase_c"/>
    <property type="match status" value="1"/>
</dbReference>
<feature type="transmembrane region" description="Helical" evidence="14">
    <location>
        <begin position="129"/>
        <end position="150"/>
    </location>
</feature>
<dbReference type="InterPro" id="IPR003661">
    <property type="entry name" value="HisK_dim/P_dom"/>
</dbReference>
<keyword evidence="10" id="KW-0902">Two-component regulatory system</keyword>
<dbReference type="SUPFAM" id="SSF47384">
    <property type="entry name" value="Homodimeric domain of signal transducing histidine kinase"/>
    <property type="match status" value="1"/>
</dbReference>
<keyword evidence="5 13" id="KW-0597">Phosphoprotein</keyword>
<evidence type="ECO:0000256" key="10">
    <source>
        <dbReference type="ARBA" id="ARBA00023012"/>
    </source>
</evidence>
<keyword evidence="4" id="KW-1003">Cell membrane</keyword>
<dbReference type="PRINTS" id="PR00344">
    <property type="entry name" value="BCTRLSENSOR"/>
</dbReference>
<name>A0A1F6V1I4_9PROT</name>
<dbReference type="InterPro" id="IPR001789">
    <property type="entry name" value="Sig_transdc_resp-reg_receiver"/>
</dbReference>
<keyword evidence="8" id="KW-0067">ATP-binding</keyword>
<dbReference type="SMART" id="SM00448">
    <property type="entry name" value="REC"/>
    <property type="match status" value="1"/>
</dbReference>
<comment type="caution">
    <text evidence="18">The sequence shown here is derived from an EMBL/GenBank/DDBJ whole genome shotgun (WGS) entry which is preliminary data.</text>
</comment>
<dbReference type="SUPFAM" id="SSF47226">
    <property type="entry name" value="Histidine-containing phosphotransfer domain, HPT domain"/>
    <property type="match status" value="1"/>
</dbReference>
<dbReference type="PROSITE" id="PS50110">
    <property type="entry name" value="RESPONSE_REGULATORY"/>
    <property type="match status" value="1"/>
</dbReference>
<dbReference type="GO" id="GO:0005524">
    <property type="term" value="F:ATP binding"/>
    <property type="evidence" value="ECO:0007669"/>
    <property type="project" value="UniProtKB-KW"/>
</dbReference>
<dbReference type="Gene3D" id="3.30.565.10">
    <property type="entry name" value="Histidine kinase-like ATPase, C-terminal domain"/>
    <property type="match status" value="1"/>
</dbReference>
<dbReference type="Gene3D" id="1.20.120.160">
    <property type="entry name" value="HPT domain"/>
    <property type="match status" value="1"/>
</dbReference>
<feature type="transmembrane region" description="Helical" evidence="14">
    <location>
        <begin position="187"/>
        <end position="209"/>
    </location>
</feature>
<dbReference type="InterPro" id="IPR036641">
    <property type="entry name" value="HPT_dom_sf"/>
</dbReference>
<evidence type="ECO:0000256" key="8">
    <source>
        <dbReference type="ARBA" id="ARBA00022840"/>
    </source>
</evidence>
<dbReference type="AlphaFoldDB" id="A0A1F6V1I4"/>
<proteinExistence type="predicted"/>
<dbReference type="InterPro" id="IPR004358">
    <property type="entry name" value="Sig_transdc_His_kin-like_C"/>
</dbReference>
<comment type="catalytic activity">
    <reaction evidence="1">
        <text>ATP + protein L-histidine = ADP + protein N-phospho-L-histidine.</text>
        <dbReference type="EC" id="2.7.13.3"/>
    </reaction>
</comment>
<dbReference type="InterPro" id="IPR036097">
    <property type="entry name" value="HisK_dim/P_sf"/>
</dbReference>
<dbReference type="Proteomes" id="UP000179076">
    <property type="component" value="Unassembled WGS sequence"/>
</dbReference>
<accession>A0A1F6V1I4</accession>
<dbReference type="SMART" id="SM00073">
    <property type="entry name" value="HPT"/>
    <property type="match status" value="1"/>
</dbReference>
<dbReference type="PANTHER" id="PTHR45339">
    <property type="entry name" value="HYBRID SIGNAL TRANSDUCTION HISTIDINE KINASE J"/>
    <property type="match status" value="1"/>
</dbReference>
<dbReference type="CDD" id="cd00082">
    <property type="entry name" value="HisKA"/>
    <property type="match status" value="1"/>
</dbReference>
<evidence type="ECO:0000256" key="11">
    <source>
        <dbReference type="ARBA" id="ARBA00023136"/>
    </source>
</evidence>
<evidence type="ECO:0000313" key="19">
    <source>
        <dbReference type="Proteomes" id="UP000179076"/>
    </source>
</evidence>
<dbReference type="InterPro" id="IPR003594">
    <property type="entry name" value="HATPase_dom"/>
</dbReference>
<keyword evidence="6 14" id="KW-0812">Transmembrane</keyword>
<dbReference type="PROSITE" id="PS50894">
    <property type="entry name" value="HPT"/>
    <property type="match status" value="1"/>
</dbReference>
<evidence type="ECO:0000256" key="13">
    <source>
        <dbReference type="PROSITE-ProRule" id="PRU00169"/>
    </source>
</evidence>
<feature type="modified residue" description="Phosphohistidine" evidence="12">
    <location>
        <position position="810"/>
    </location>
</feature>
<dbReference type="SUPFAM" id="SSF52172">
    <property type="entry name" value="CheY-like"/>
    <property type="match status" value="1"/>
</dbReference>
<dbReference type="SUPFAM" id="SSF55874">
    <property type="entry name" value="ATPase domain of HSP90 chaperone/DNA topoisomerase II/histidine kinase"/>
    <property type="match status" value="1"/>
</dbReference>
<dbReference type="Pfam" id="PF00072">
    <property type="entry name" value="Response_reg"/>
    <property type="match status" value="1"/>
</dbReference>
<feature type="transmembrane region" description="Helical" evidence="14">
    <location>
        <begin position="156"/>
        <end position="180"/>
    </location>
</feature>
<feature type="domain" description="Histidine kinase" evidence="15">
    <location>
        <begin position="232"/>
        <end position="454"/>
    </location>
</feature>
<reference evidence="18 19" key="1">
    <citation type="journal article" date="2016" name="Nat. Commun.">
        <title>Thousands of microbial genomes shed light on interconnected biogeochemical processes in an aquifer system.</title>
        <authorList>
            <person name="Anantharaman K."/>
            <person name="Brown C.T."/>
            <person name="Hug L.A."/>
            <person name="Sharon I."/>
            <person name="Castelle C.J."/>
            <person name="Probst A.J."/>
            <person name="Thomas B.C."/>
            <person name="Singh A."/>
            <person name="Wilkins M.J."/>
            <person name="Karaoz U."/>
            <person name="Brodie E.L."/>
            <person name="Williams K.H."/>
            <person name="Hubbard S.S."/>
            <person name="Banfield J.F."/>
        </authorList>
    </citation>
    <scope>NUCLEOTIDE SEQUENCE [LARGE SCALE GENOMIC DNA]</scope>
</reference>
<dbReference type="PANTHER" id="PTHR45339:SF1">
    <property type="entry name" value="HYBRID SIGNAL TRANSDUCTION HISTIDINE KINASE J"/>
    <property type="match status" value="1"/>
</dbReference>
<evidence type="ECO:0000256" key="9">
    <source>
        <dbReference type="ARBA" id="ARBA00022989"/>
    </source>
</evidence>
<organism evidence="18 19">
    <name type="scientific">Candidatus Muproteobacteria bacterium RBG_16_60_9</name>
    <dbReference type="NCBI Taxonomy" id="1817755"/>
    <lineage>
        <taxon>Bacteria</taxon>
        <taxon>Pseudomonadati</taxon>
        <taxon>Pseudomonadota</taxon>
        <taxon>Candidatus Muproteobacteria</taxon>
    </lineage>
</organism>
<keyword evidence="7" id="KW-0547">Nucleotide-binding</keyword>
<dbReference type="GO" id="GO:0005886">
    <property type="term" value="C:plasma membrane"/>
    <property type="evidence" value="ECO:0007669"/>
    <property type="project" value="UniProtKB-SubCell"/>
</dbReference>
<dbReference type="SMART" id="SM00388">
    <property type="entry name" value="HisKA"/>
    <property type="match status" value="1"/>
</dbReference>
<protein>
    <recommendedName>
        <fullName evidence="3">histidine kinase</fullName>
        <ecNumber evidence="3">2.7.13.3</ecNumber>
    </recommendedName>
</protein>
<dbReference type="CDD" id="cd16922">
    <property type="entry name" value="HATPase_EvgS-ArcB-TorS-like"/>
    <property type="match status" value="1"/>
</dbReference>
<dbReference type="GO" id="GO:0000155">
    <property type="term" value="F:phosphorelay sensor kinase activity"/>
    <property type="evidence" value="ECO:0007669"/>
    <property type="project" value="InterPro"/>
</dbReference>
<evidence type="ECO:0000256" key="1">
    <source>
        <dbReference type="ARBA" id="ARBA00000085"/>
    </source>
</evidence>
<dbReference type="Pfam" id="PF01627">
    <property type="entry name" value="Hpt"/>
    <property type="match status" value="1"/>
</dbReference>
<comment type="subcellular location">
    <subcellularLocation>
        <location evidence="2">Cell membrane</location>
        <topology evidence="2">Multi-pass membrane protein</topology>
    </subcellularLocation>
</comment>
<dbReference type="CDD" id="cd17546">
    <property type="entry name" value="REC_hyHK_CKI1_RcsC-like"/>
    <property type="match status" value="1"/>
</dbReference>
<evidence type="ECO:0000256" key="7">
    <source>
        <dbReference type="ARBA" id="ARBA00022741"/>
    </source>
</evidence>
<evidence type="ECO:0000259" key="16">
    <source>
        <dbReference type="PROSITE" id="PS50110"/>
    </source>
</evidence>
<evidence type="ECO:0000256" key="4">
    <source>
        <dbReference type="ARBA" id="ARBA00022475"/>
    </source>
</evidence>
<sequence>MALPRRAATVAEIPIMISPAPRSAGKSPVKSAWRTRLHAVTERFQTARQDAPAREQGQAVFRVVVVFCLLGYFGYSFSPIDFTGGPPNWLSYLAGYFVLSLGLIGLAYRQPRVSAVRRTIANVADIFTITYLMIITGTPGIPLFMLYLWATLGSGFRFGLGALFVSALLSWFGFAAVVAFSPEWQALVTVSIAIAITLVVLPAHAAHLIHLRDTATQRAEEANAAKSRFLARMSHELRTPLNGIMGTVELLGANKRLSREDRSLLDVIRESVNVSLRQIDNVLDFSKIEAGKLIVEHVSFDLHELLNRAVRIMRGIALEKNLRLMLRIDPAIPPSLIGDPHHLNEVLLNLLSNAIKFTERGFVSAEAHLDHRDDASAVVRFEVHDTGIGIEAESLQRIFEAFSQEDTATTRRYGGTGLGTTISKQLVELMGGQLQVASTKGSGSTFFASISFPRALPTRALATPLTGMRVMLVSEKSALRDFLATSIAEFGAALVTVPSVAEATGVLGRAIRMNNSFHAVLVDHAAAFSSSSVHRADDFLEKAWLSFTPSFLIGATTADAAQLRQWGYTWSLPYDVPHAVLFNALRTSSLYDHAVERGVIQVEPWAWGQPGRLRTRLLIADDNRTNLMILRKVLESASYDVDAAEDGEQALAMMLKDRYKAVILDMHMPGLDGVEVVRQYRMLRRGARVPIVMLTANATVDAKLASAESGADAYLTKPATAATIIGTVEKLLAETEVYDLVRRRGDDSEAFAQAPILDREVIRELDRLYDDPSGIAGIVVEFERESRRLLAQLSGAISKKNHAAFCDATHALKGNGANVGALRLVQTCQELESQGLLDFRRDGRHMLQRLEAELDETLAALSELTTVHGAGPAQGSDLP</sequence>
<evidence type="ECO:0000313" key="18">
    <source>
        <dbReference type="EMBL" id="OGI63527.1"/>
    </source>
</evidence>
<dbReference type="InterPro" id="IPR011006">
    <property type="entry name" value="CheY-like_superfamily"/>
</dbReference>
<evidence type="ECO:0000256" key="12">
    <source>
        <dbReference type="PROSITE-ProRule" id="PRU00110"/>
    </source>
</evidence>
<dbReference type="PROSITE" id="PS50109">
    <property type="entry name" value="HIS_KIN"/>
    <property type="match status" value="1"/>
</dbReference>
<dbReference type="InterPro" id="IPR036890">
    <property type="entry name" value="HATPase_C_sf"/>
</dbReference>
<dbReference type="Pfam" id="PF02518">
    <property type="entry name" value="HATPase_c"/>
    <property type="match status" value="1"/>
</dbReference>
<dbReference type="InterPro" id="IPR005467">
    <property type="entry name" value="His_kinase_dom"/>
</dbReference>
<gene>
    <name evidence="18" type="ORF">A2W18_01340</name>
</gene>
<dbReference type="Pfam" id="PF00512">
    <property type="entry name" value="HisKA"/>
    <property type="match status" value="1"/>
</dbReference>
<dbReference type="Gene3D" id="1.10.287.130">
    <property type="match status" value="1"/>
</dbReference>
<dbReference type="InterPro" id="IPR008207">
    <property type="entry name" value="Sig_transdc_His_kin_Hpt_dom"/>
</dbReference>
<evidence type="ECO:0000256" key="6">
    <source>
        <dbReference type="ARBA" id="ARBA00022692"/>
    </source>
</evidence>
<dbReference type="Gene3D" id="3.40.50.2300">
    <property type="match status" value="1"/>
</dbReference>
<feature type="transmembrane region" description="Helical" evidence="14">
    <location>
        <begin position="89"/>
        <end position="108"/>
    </location>
</feature>
<evidence type="ECO:0000256" key="2">
    <source>
        <dbReference type="ARBA" id="ARBA00004651"/>
    </source>
</evidence>
<dbReference type="FunFam" id="3.30.565.10:FF:000010">
    <property type="entry name" value="Sensor histidine kinase RcsC"/>
    <property type="match status" value="1"/>
</dbReference>
<keyword evidence="9 14" id="KW-1133">Transmembrane helix</keyword>
<evidence type="ECO:0000256" key="14">
    <source>
        <dbReference type="SAM" id="Phobius"/>
    </source>
</evidence>
<evidence type="ECO:0000259" key="15">
    <source>
        <dbReference type="PROSITE" id="PS50109"/>
    </source>
</evidence>
<dbReference type="EMBL" id="MFSP01000152">
    <property type="protein sequence ID" value="OGI63527.1"/>
    <property type="molecule type" value="Genomic_DNA"/>
</dbReference>
<evidence type="ECO:0000259" key="17">
    <source>
        <dbReference type="PROSITE" id="PS50894"/>
    </source>
</evidence>
<evidence type="ECO:0000256" key="5">
    <source>
        <dbReference type="ARBA" id="ARBA00022553"/>
    </source>
</evidence>